<evidence type="ECO:0000259" key="1">
    <source>
        <dbReference type="Pfam" id="PF11896"/>
    </source>
</evidence>
<feature type="non-terminal residue" evidence="2">
    <location>
        <position position="58"/>
    </location>
</feature>
<comment type="caution">
    <text evidence="2">The sequence shown here is derived from an EMBL/GenBank/DDBJ whole genome shotgun (WGS) entry which is preliminary data.</text>
</comment>
<feature type="domain" description="Alpha-1,4-glucan:maltose-1-phosphate maltosyltransferase" evidence="1">
    <location>
        <begin position="3"/>
        <end position="54"/>
    </location>
</feature>
<proteinExistence type="predicted"/>
<dbReference type="EMBL" id="JBHTIS010000858">
    <property type="protein sequence ID" value="MFD1046944.1"/>
    <property type="molecule type" value="Genomic_DNA"/>
</dbReference>
<dbReference type="InterPro" id="IPR013783">
    <property type="entry name" value="Ig-like_fold"/>
</dbReference>
<gene>
    <name evidence="2" type="ORF">ACFQ1S_16030</name>
</gene>
<evidence type="ECO:0000313" key="2">
    <source>
        <dbReference type="EMBL" id="MFD1046944.1"/>
    </source>
</evidence>
<dbReference type="Gene3D" id="2.60.40.10">
    <property type="entry name" value="Immunoglobulins"/>
    <property type="match status" value="1"/>
</dbReference>
<dbReference type="InterPro" id="IPR021828">
    <property type="entry name" value="GlgE_dom_N/S"/>
</dbReference>
<sequence>MSGRLGIDDVSPTVDCGRYPVKAVVGEHVPIQATVWREGHDAVAATVAWRGPTDRAPR</sequence>
<dbReference type="Pfam" id="PF11896">
    <property type="entry name" value="GlgE_dom_N_S"/>
    <property type="match status" value="1"/>
</dbReference>
<keyword evidence="3" id="KW-1185">Reference proteome</keyword>
<organism evidence="2 3">
    <name type="scientific">Kibdelosporangium lantanae</name>
    <dbReference type="NCBI Taxonomy" id="1497396"/>
    <lineage>
        <taxon>Bacteria</taxon>
        <taxon>Bacillati</taxon>
        <taxon>Actinomycetota</taxon>
        <taxon>Actinomycetes</taxon>
        <taxon>Pseudonocardiales</taxon>
        <taxon>Pseudonocardiaceae</taxon>
        <taxon>Kibdelosporangium</taxon>
    </lineage>
</organism>
<protein>
    <submittedName>
        <fullName evidence="2">Maltotransferase domain-containing protein</fullName>
    </submittedName>
</protein>
<name>A0ABW3MCH3_9PSEU</name>
<dbReference type="Proteomes" id="UP001597045">
    <property type="component" value="Unassembled WGS sequence"/>
</dbReference>
<evidence type="ECO:0000313" key="3">
    <source>
        <dbReference type="Proteomes" id="UP001597045"/>
    </source>
</evidence>
<reference evidence="3" key="1">
    <citation type="journal article" date="2019" name="Int. J. Syst. Evol. Microbiol.">
        <title>The Global Catalogue of Microorganisms (GCM) 10K type strain sequencing project: providing services to taxonomists for standard genome sequencing and annotation.</title>
        <authorList>
            <consortium name="The Broad Institute Genomics Platform"/>
            <consortium name="The Broad Institute Genome Sequencing Center for Infectious Disease"/>
            <person name="Wu L."/>
            <person name="Ma J."/>
        </authorList>
    </citation>
    <scope>NUCLEOTIDE SEQUENCE [LARGE SCALE GENOMIC DNA]</scope>
    <source>
        <strain evidence="3">JCM 31486</strain>
    </source>
</reference>
<accession>A0ABW3MCH3</accession>